<dbReference type="GO" id="GO:0005829">
    <property type="term" value="C:cytosol"/>
    <property type="evidence" value="ECO:0007669"/>
    <property type="project" value="TreeGrafter"/>
</dbReference>
<feature type="binding site" evidence="12">
    <location>
        <position position="103"/>
    </location>
    <ligand>
        <name>Zn(2+)</name>
        <dbReference type="ChEBI" id="CHEBI:29105"/>
        <note>catalytic</note>
    </ligand>
</feature>
<dbReference type="GO" id="GO:0072527">
    <property type="term" value="P:pyrimidine-containing compound metabolic process"/>
    <property type="evidence" value="ECO:0007669"/>
    <property type="project" value="UniProtKB-ARBA"/>
</dbReference>
<sequence>MSHTKIGLKNGLTPEIEKQLGEFASLAKTYSYSPYSKFRVGAALLAESGNVFLGCNVENASYGGAICAERTAVVKAVSSGEKKYLAIAITSDQNDFISPCGFCRQFMVEFGKKLIVLLVTAEGKVKKFTLEELLPLSFGPDNLENRNDL</sequence>
<evidence type="ECO:0000259" key="14">
    <source>
        <dbReference type="PROSITE" id="PS51747"/>
    </source>
</evidence>
<name>A0AAD5UNW0_9FUNG</name>
<comment type="function">
    <text evidence="2 13">This enzyme scavenges exogenous and endogenous cytidine and 2'-deoxycytidine for UMP synthesis.</text>
</comment>
<dbReference type="GO" id="GO:0004126">
    <property type="term" value="F:cytidine deaminase activity"/>
    <property type="evidence" value="ECO:0007669"/>
    <property type="project" value="UniProtKB-UniRule"/>
</dbReference>
<keyword evidence="16" id="KW-1185">Reference proteome</keyword>
<feature type="binding site" evidence="11">
    <location>
        <begin position="56"/>
        <end position="62"/>
    </location>
    <ligand>
        <name>substrate</name>
    </ligand>
</feature>
<evidence type="ECO:0000256" key="5">
    <source>
        <dbReference type="ARBA" id="ARBA00022723"/>
    </source>
</evidence>
<dbReference type="InterPro" id="IPR050202">
    <property type="entry name" value="Cyt/Deoxycyt_deaminase"/>
</dbReference>
<dbReference type="PANTHER" id="PTHR11644">
    <property type="entry name" value="CYTIDINE DEAMINASE"/>
    <property type="match status" value="1"/>
</dbReference>
<comment type="caution">
    <text evidence="15">The sequence shown here is derived from an EMBL/GenBank/DDBJ whole genome shotgun (WGS) entry which is preliminary data.</text>
</comment>
<feature type="binding site" evidence="12">
    <location>
        <position position="100"/>
    </location>
    <ligand>
        <name>Zn(2+)</name>
        <dbReference type="ChEBI" id="CHEBI:29105"/>
        <note>catalytic</note>
    </ligand>
</feature>
<evidence type="ECO:0000256" key="3">
    <source>
        <dbReference type="ARBA" id="ARBA00006576"/>
    </source>
</evidence>
<dbReference type="InterPro" id="IPR016192">
    <property type="entry name" value="APOBEC/CMP_deaminase_Zn-bd"/>
</dbReference>
<keyword evidence="5 12" id="KW-0479">Metal-binding</keyword>
<evidence type="ECO:0000256" key="2">
    <source>
        <dbReference type="ARBA" id="ARBA00003949"/>
    </source>
</evidence>
<evidence type="ECO:0000313" key="16">
    <source>
        <dbReference type="Proteomes" id="UP001210925"/>
    </source>
</evidence>
<dbReference type="Gene3D" id="3.40.140.10">
    <property type="entry name" value="Cytidine Deaminase, domain 2"/>
    <property type="match status" value="1"/>
</dbReference>
<keyword evidence="7 12" id="KW-0862">Zinc</keyword>
<dbReference type="PROSITE" id="PS00903">
    <property type="entry name" value="CYT_DCMP_DEAMINASES_1"/>
    <property type="match status" value="1"/>
</dbReference>
<dbReference type="Proteomes" id="UP001210925">
    <property type="component" value="Unassembled WGS sequence"/>
</dbReference>
<dbReference type="GO" id="GO:0055086">
    <property type="term" value="P:nucleobase-containing small molecule metabolic process"/>
    <property type="evidence" value="ECO:0007669"/>
    <property type="project" value="UniProtKB-ARBA"/>
</dbReference>
<feature type="binding site" evidence="12">
    <location>
        <position position="67"/>
    </location>
    <ligand>
        <name>Zn(2+)</name>
        <dbReference type="ChEBI" id="CHEBI:29105"/>
        <note>catalytic</note>
    </ligand>
</feature>
<dbReference type="NCBIfam" id="TIGR01354">
    <property type="entry name" value="cyt_deam_tetra"/>
    <property type="match status" value="1"/>
</dbReference>
<comment type="cofactor">
    <cofactor evidence="1 12 13">
        <name>Zn(2+)</name>
        <dbReference type="ChEBI" id="CHEBI:29105"/>
    </cofactor>
</comment>
<dbReference type="GO" id="GO:0042802">
    <property type="term" value="F:identical protein binding"/>
    <property type="evidence" value="ECO:0007669"/>
    <property type="project" value="UniProtKB-ARBA"/>
</dbReference>
<dbReference type="InterPro" id="IPR002125">
    <property type="entry name" value="CMP_dCMP_dom"/>
</dbReference>
<protein>
    <recommendedName>
        <fullName evidence="4 13">Cytidine deaminase</fullName>
        <ecNumber evidence="4 13">3.5.4.5</ecNumber>
    </recommendedName>
    <alternativeName>
        <fullName evidence="8 13">Cytidine aminohydrolase</fullName>
    </alternativeName>
</protein>
<evidence type="ECO:0000256" key="10">
    <source>
        <dbReference type="PIRSR" id="PIRSR606262-1"/>
    </source>
</evidence>
<feature type="domain" description="CMP/dCMP-type deaminase" evidence="14">
    <location>
        <begin position="15"/>
        <end position="141"/>
    </location>
</feature>
<proteinExistence type="inferred from homology"/>
<gene>
    <name evidence="15" type="ORF">HK103_001457</name>
</gene>
<dbReference type="InterPro" id="IPR006262">
    <property type="entry name" value="Cyt_deam_tetra"/>
</dbReference>
<dbReference type="CDD" id="cd01283">
    <property type="entry name" value="cytidine_deaminase"/>
    <property type="match status" value="1"/>
</dbReference>
<dbReference type="PROSITE" id="PS51747">
    <property type="entry name" value="CYT_DCMP_DEAMINASES_2"/>
    <property type="match status" value="1"/>
</dbReference>
<dbReference type="SUPFAM" id="SSF53927">
    <property type="entry name" value="Cytidine deaminase-like"/>
    <property type="match status" value="1"/>
</dbReference>
<accession>A0AAD5UNW0</accession>
<evidence type="ECO:0000256" key="6">
    <source>
        <dbReference type="ARBA" id="ARBA00022801"/>
    </source>
</evidence>
<dbReference type="InterPro" id="IPR016193">
    <property type="entry name" value="Cytidine_deaminase-like"/>
</dbReference>
<reference evidence="15" key="1">
    <citation type="submission" date="2020-05" db="EMBL/GenBank/DDBJ databases">
        <title>Phylogenomic resolution of chytrid fungi.</title>
        <authorList>
            <person name="Stajich J.E."/>
            <person name="Amses K."/>
            <person name="Simmons R."/>
            <person name="Seto K."/>
            <person name="Myers J."/>
            <person name="Bonds A."/>
            <person name="Quandt C.A."/>
            <person name="Barry K."/>
            <person name="Liu P."/>
            <person name="Grigoriev I."/>
            <person name="Longcore J.E."/>
            <person name="James T.Y."/>
        </authorList>
    </citation>
    <scope>NUCLEOTIDE SEQUENCE</scope>
    <source>
        <strain evidence="15">PLAUS21</strain>
    </source>
</reference>
<keyword evidence="6 13" id="KW-0378">Hydrolase</keyword>
<organism evidence="15 16">
    <name type="scientific">Boothiomyces macroporosus</name>
    <dbReference type="NCBI Taxonomy" id="261099"/>
    <lineage>
        <taxon>Eukaryota</taxon>
        <taxon>Fungi</taxon>
        <taxon>Fungi incertae sedis</taxon>
        <taxon>Chytridiomycota</taxon>
        <taxon>Chytridiomycota incertae sedis</taxon>
        <taxon>Chytridiomycetes</taxon>
        <taxon>Rhizophydiales</taxon>
        <taxon>Terramycetaceae</taxon>
        <taxon>Boothiomyces</taxon>
    </lineage>
</organism>
<feature type="active site" description="Proton donor" evidence="10">
    <location>
        <position position="69"/>
    </location>
</feature>
<evidence type="ECO:0000256" key="12">
    <source>
        <dbReference type="PIRSR" id="PIRSR606262-3"/>
    </source>
</evidence>
<dbReference type="Pfam" id="PF00383">
    <property type="entry name" value="dCMP_cyt_deam_1"/>
    <property type="match status" value="1"/>
</dbReference>
<evidence type="ECO:0000256" key="13">
    <source>
        <dbReference type="RuleBase" id="RU364006"/>
    </source>
</evidence>
<dbReference type="PANTHER" id="PTHR11644:SF2">
    <property type="entry name" value="CYTIDINE DEAMINASE"/>
    <property type="match status" value="1"/>
</dbReference>
<dbReference type="GO" id="GO:0008270">
    <property type="term" value="F:zinc ion binding"/>
    <property type="evidence" value="ECO:0007669"/>
    <property type="project" value="UniProtKB-UniRule"/>
</dbReference>
<evidence type="ECO:0000256" key="11">
    <source>
        <dbReference type="PIRSR" id="PIRSR606262-2"/>
    </source>
</evidence>
<evidence type="ECO:0000256" key="1">
    <source>
        <dbReference type="ARBA" id="ARBA00001947"/>
    </source>
</evidence>
<evidence type="ECO:0000313" key="15">
    <source>
        <dbReference type="EMBL" id="KAJ3259947.1"/>
    </source>
</evidence>
<evidence type="ECO:0000256" key="4">
    <source>
        <dbReference type="ARBA" id="ARBA00012783"/>
    </source>
</evidence>
<evidence type="ECO:0000256" key="8">
    <source>
        <dbReference type="ARBA" id="ARBA00032005"/>
    </source>
</evidence>
<comment type="catalytic activity">
    <reaction evidence="13">
        <text>2'-deoxycytidine + H2O + H(+) = 2'-deoxyuridine + NH4(+)</text>
        <dbReference type="Rhea" id="RHEA:13433"/>
        <dbReference type="ChEBI" id="CHEBI:15377"/>
        <dbReference type="ChEBI" id="CHEBI:15378"/>
        <dbReference type="ChEBI" id="CHEBI:15698"/>
        <dbReference type="ChEBI" id="CHEBI:16450"/>
        <dbReference type="ChEBI" id="CHEBI:28938"/>
        <dbReference type="EC" id="3.5.4.5"/>
    </reaction>
</comment>
<evidence type="ECO:0000256" key="9">
    <source>
        <dbReference type="ARBA" id="ARBA00049558"/>
    </source>
</evidence>
<comment type="catalytic activity">
    <reaction evidence="9 13">
        <text>cytidine + H2O + H(+) = uridine + NH4(+)</text>
        <dbReference type="Rhea" id="RHEA:16069"/>
        <dbReference type="ChEBI" id="CHEBI:15377"/>
        <dbReference type="ChEBI" id="CHEBI:15378"/>
        <dbReference type="ChEBI" id="CHEBI:16704"/>
        <dbReference type="ChEBI" id="CHEBI:17562"/>
        <dbReference type="ChEBI" id="CHEBI:28938"/>
        <dbReference type="EC" id="3.5.4.5"/>
    </reaction>
</comment>
<dbReference type="FunFam" id="3.40.140.10:FF:000008">
    <property type="entry name" value="Cytidine deaminase"/>
    <property type="match status" value="1"/>
</dbReference>
<comment type="similarity">
    <text evidence="3 13">Belongs to the cytidine and deoxycytidylate deaminase family.</text>
</comment>
<evidence type="ECO:0000256" key="7">
    <source>
        <dbReference type="ARBA" id="ARBA00022833"/>
    </source>
</evidence>
<dbReference type="EC" id="3.5.4.5" evidence="4 13"/>
<dbReference type="NCBIfam" id="NF004064">
    <property type="entry name" value="PRK05578.1"/>
    <property type="match status" value="1"/>
</dbReference>
<dbReference type="EMBL" id="JADGKB010000014">
    <property type="protein sequence ID" value="KAJ3259947.1"/>
    <property type="molecule type" value="Genomic_DNA"/>
</dbReference>
<dbReference type="AlphaFoldDB" id="A0AAD5UNW0"/>